<reference evidence="1 2" key="1">
    <citation type="submission" date="2018-04" db="EMBL/GenBank/DDBJ databases">
        <authorList>
            <person name="Vogel A."/>
        </authorList>
    </citation>
    <scope>NUCLEOTIDE SEQUENCE [LARGE SCALE GENOMIC DNA]</scope>
</reference>
<evidence type="ECO:0000313" key="1">
    <source>
        <dbReference type="EMBL" id="VFQ62815.1"/>
    </source>
</evidence>
<evidence type="ECO:0000313" key="2">
    <source>
        <dbReference type="Proteomes" id="UP000595140"/>
    </source>
</evidence>
<dbReference type="AlphaFoldDB" id="A0A484KEA6"/>
<sequence length="83" mass="8870">MSLILECSTPGFVLTSTTCSTICFADTLTEEAGETRRRVVAVAAPVLRSGEQSGLTEIIFSVNGNMMEAFYLMPDIYISGAAI</sequence>
<accession>A0A484KEA6</accession>
<dbReference type="EMBL" id="OOIL02000242">
    <property type="protein sequence ID" value="VFQ62815.1"/>
    <property type="molecule type" value="Genomic_DNA"/>
</dbReference>
<proteinExistence type="predicted"/>
<keyword evidence="2" id="KW-1185">Reference proteome</keyword>
<gene>
    <name evidence="1" type="ORF">CCAM_LOCUS4591</name>
</gene>
<organism evidence="1 2">
    <name type="scientific">Cuscuta campestris</name>
    <dbReference type="NCBI Taxonomy" id="132261"/>
    <lineage>
        <taxon>Eukaryota</taxon>
        <taxon>Viridiplantae</taxon>
        <taxon>Streptophyta</taxon>
        <taxon>Embryophyta</taxon>
        <taxon>Tracheophyta</taxon>
        <taxon>Spermatophyta</taxon>
        <taxon>Magnoliopsida</taxon>
        <taxon>eudicotyledons</taxon>
        <taxon>Gunneridae</taxon>
        <taxon>Pentapetalae</taxon>
        <taxon>asterids</taxon>
        <taxon>lamiids</taxon>
        <taxon>Solanales</taxon>
        <taxon>Convolvulaceae</taxon>
        <taxon>Cuscuteae</taxon>
        <taxon>Cuscuta</taxon>
        <taxon>Cuscuta subgen. Grammica</taxon>
        <taxon>Cuscuta sect. Cleistogrammica</taxon>
    </lineage>
</organism>
<dbReference type="Proteomes" id="UP000595140">
    <property type="component" value="Unassembled WGS sequence"/>
</dbReference>
<protein>
    <submittedName>
        <fullName evidence="1">Uncharacterized protein</fullName>
    </submittedName>
</protein>
<name>A0A484KEA6_9ASTE</name>